<comment type="caution">
    <text evidence="2">The sequence shown here is derived from an EMBL/GenBank/DDBJ whole genome shotgun (WGS) entry which is preliminary data.</text>
</comment>
<evidence type="ECO:0000313" key="2">
    <source>
        <dbReference type="EMBL" id="TDG41318.1"/>
    </source>
</evidence>
<gene>
    <name evidence="2" type="ORF">AWZ03_012257</name>
</gene>
<dbReference type="Proteomes" id="UP000295192">
    <property type="component" value="Unassembled WGS sequence"/>
</dbReference>
<feature type="region of interest" description="Disordered" evidence="1">
    <location>
        <begin position="16"/>
        <end position="40"/>
    </location>
</feature>
<organism evidence="2 3">
    <name type="scientific">Drosophila navojoa</name>
    <name type="common">Fruit fly</name>
    <dbReference type="NCBI Taxonomy" id="7232"/>
    <lineage>
        <taxon>Eukaryota</taxon>
        <taxon>Metazoa</taxon>
        <taxon>Ecdysozoa</taxon>
        <taxon>Arthropoda</taxon>
        <taxon>Hexapoda</taxon>
        <taxon>Insecta</taxon>
        <taxon>Pterygota</taxon>
        <taxon>Neoptera</taxon>
        <taxon>Endopterygota</taxon>
        <taxon>Diptera</taxon>
        <taxon>Brachycera</taxon>
        <taxon>Muscomorpha</taxon>
        <taxon>Ephydroidea</taxon>
        <taxon>Drosophilidae</taxon>
        <taxon>Drosophila</taxon>
    </lineage>
</organism>
<evidence type="ECO:0000313" key="3">
    <source>
        <dbReference type="Proteomes" id="UP000295192"/>
    </source>
</evidence>
<protein>
    <submittedName>
        <fullName evidence="2">Uncharacterized protein</fullName>
    </submittedName>
</protein>
<accession>A0A484AY25</accession>
<sequence length="78" mass="8092">MDADCSAAPAAGLVIQRGISGSPDPDPGAGTGAGPSPMPRPSPFTMGINYCSIVFCAHYDCVELELELESEHELAKEL</sequence>
<dbReference type="EMBL" id="LSRL02000371">
    <property type="protein sequence ID" value="TDG41318.1"/>
    <property type="molecule type" value="Genomic_DNA"/>
</dbReference>
<name>A0A484AY25_DRONA</name>
<evidence type="ECO:0000256" key="1">
    <source>
        <dbReference type="SAM" id="MobiDB-lite"/>
    </source>
</evidence>
<dbReference type="AlphaFoldDB" id="A0A484AY25"/>
<keyword evidence="3" id="KW-1185">Reference proteome</keyword>
<reference evidence="2 3" key="1">
    <citation type="journal article" date="2019" name="J. Hered.">
        <title>An Improved Genome Assembly for Drosophila navojoa, the Basal Species in the mojavensis Cluster.</title>
        <authorList>
            <person name="Vanderlinde T."/>
            <person name="Dupim E.G."/>
            <person name="Nazario-Yepiz N.O."/>
            <person name="Carvalho A.B."/>
        </authorList>
    </citation>
    <scope>NUCLEOTIDE SEQUENCE [LARGE SCALE GENOMIC DNA]</scope>
    <source>
        <strain evidence="2">Navoj_Jal97</strain>
        <tissue evidence="2">Whole organism</tissue>
    </source>
</reference>
<proteinExistence type="predicted"/>